<comment type="caution">
    <text evidence="3">The sequence shown here is derived from an EMBL/GenBank/DDBJ whole genome shotgun (WGS) entry which is preliminary data.</text>
</comment>
<evidence type="ECO:0000313" key="4">
    <source>
        <dbReference type="Proteomes" id="UP000187283"/>
    </source>
</evidence>
<accession>A0A1R1YBR2</accession>
<dbReference type="EMBL" id="LSSN01002745">
    <property type="protein sequence ID" value="OMJ15207.1"/>
    <property type="molecule type" value="Genomic_DNA"/>
</dbReference>
<evidence type="ECO:0000256" key="1">
    <source>
        <dbReference type="SAM" id="MobiDB-lite"/>
    </source>
</evidence>
<proteinExistence type="predicted"/>
<dbReference type="EMBL" id="LSSN01000357">
    <property type="protein sequence ID" value="OMJ24367.1"/>
    <property type="molecule type" value="Genomic_DNA"/>
</dbReference>
<sequence length="103" mass="11801">MINTDKNMIVETEIESTNRDSNYKNESEKGKTLKTHSGFSNITALRGRKNSKESLDYVDSNDKLENSLISECNQIKLKSDFLYKNPFTDSPNVSEKKTISQFK</sequence>
<keyword evidence="4" id="KW-1185">Reference proteome</keyword>
<dbReference type="Proteomes" id="UP000187283">
    <property type="component" value="Unassembled WGS sequence"/>
</dbReference>
<gene>
    <name evidence="3" type="ORF">AYI70_g1638</name>
    <name evidence="2" type="ORF">AYI70_g7420</name>
</gene>
<reference evidence="3 4" key="1">
    <citation type="submission" date="2017-01" db="EMBL/GenBank/DDBJ databases">
        <authorList>
            <person name="Mah S.A."/>
            <person name="Swanson W.J."/>
            <person name="Moy G.W."/>
            <person name="Vacquier V.D."/>
        </authorList>
    </citation>
    <scope>NUCLEOTIDE SEQUENCE [LARGE SCALE GENOMIC DNA]</scope>
    <source>
        <strain evidence="3 4">GSMNP</strain>
    </source>
</reference>
<feature type="region of interest" description="Disordered" evidence="1">
    <location>
        <begin position="1"/>
        <end position="34"/>
    </location>
</feature>
<organism evidence="3 4">
    <name type="scientific">Smittium culicis</name>
    <dbReference type="NCBI Taxonomy" id="133412"/>
    <lineage>
        <taxon>Eukaryota</taxon>
        <taxon>Fungi</taxon>
        <taxon>Fungi incertae sedis</taxon>
        <taxon>Zoopagomycota</taxon>
        <taxon>Kickxellomycotina</taxon>
        <taxon>Harpellomycetes</taxon>
        <taxon>Harpellales</taxon>
        <taxon>Legeriomycetaceae</taxon>
        <taxon>Smittium</taxon>
    </lineage>
</organism>
<dbReference type="AlphaFoldDB" id="A0A1R1YBR2"/>
<name>A0A1R1YBR2_9FUNG</name>
<evidence type="ECO:0000313" key="3">
    <source>
        <dbReference type="EMBL" id="OMJ24367.1"/>
    </source>
</evidence>
<feature type="compositionally biased region" description="Basic and acidic residues" evidence="1">
    <location>
        <begin position="16"/>
        <end position="31"/>
    </location>
</feature>
<protein>
    <submittedName>
        <fullName evidence="3">Uncharacterized protein</fullName>
    </submittedName>
</protein>
<evidence type="ECO:0000313" key="2">
    <source>
        <dbReference type="EMBL" id="OMJ15207.1"/>
    </source>
</evidence>